<evidence type="ECO:0000313" key="3">
    <source>
        <dbReference type="Proteomes" id="UP000295151"/>
    </source>
</evidence>
<evidence type="ECO:0000259" key="1">
    <source>
        <dbReference type="Pfam" id="PF06114"/>
    </source>
</evidence>
<dbReference type="EMBL" id="SOCE01000001">
    <property type="protein sequence ID" value="TDU87587.1"/>
    <property type="molecule type" value="Genomic_DNA"/>
</dbReference>
<evidence type="ECO:0000313" key="2">
    <source>
        <dbReference type="EMBL" id="TDU87587.1"/>
    </source>
</evidence>
<dbReference type="InterPro" id="IPR052345">
    <property type="entry name" value="Rad_response_metalloprotease"/>
</dbReference>
<dbReference type="InterPro" id="IPR010359">
    <property type="entry name" value="IrrE_HExxH"/>
</dbReference>
<gene>
    <name evidence="2" type="ORF">EV138_1111</name>
</gene>
<dbReference type="Proteomes" id="UP000295151">
    <property type="component" value="Unassembled WGS sequence"/>
</dbReference>
<dbReference type="PANTHER" id="PTHR43236">
    <property type="entry name" value="ANTITOXIN HIGA1"/>
    <property type="match status" value="1"/>
</dbReference>
<dbReference type="PANTHER" id="PTHR43236:SF1">
    <property type="entry name" value="BLL7220 PROTEIN"/>
    <property type="match status" value="1"/>
</dbReference>
<dbReference type="Gene3D" id="1.10.10.2910">
    <property type="match status" value="1"/>
</dbReference>
<feature type="domain" description="IrrE N-terminal-like" evidence="1">
    <location>
        <begin position="64"/>
        <end position="177"/>
    </location>
</feature>
<accession>A0A4R7T8U0</accession>
<protein>
    <submittedName>
        <fullName evidence="2">Uncharacterized protein DUF955</fullName>
    </submittedName>
</protein>
<dbReference type="RefSeq" id="WP_133977342.1">
    <property type="nucleotide sequence ID" value="NZ_SOCE01000001.1"/>
</dbReference>
<keyword evidence="3" id="KW-1185">Reference proteome</keyword>
<comment type="caution">
    <text evidence="2">The sequence shown here is derived from an EMBL/GenBank/DDBJ whole genome shotgun (WGS) entry which is preliminary data.</text>
</comment>
<dbReference type="OrthoDB" id="9794834at2"/>
<name>A0A4R7T8U0_9ACTN</name>
<sequence length="213" mass="23564">MTDELTTSVLADLRSVIPSHKVTFTQAKRIAEQQANRLLALSGVTTGPQPSGSLIGRLPRIRIVTDELPASVSGTTHWSGSHWIIVLNQADPVARQRFTLMHEFKHIIDHGRVDQLYTGNNRYTAAEQAERSADYFAACFLMPKRLVKAAWSRGLQTSARLAQEFGVSTLAMEVRLNQTRINAVRDTGLKLPSYAMTNARHAMTIRPLTAEGA</sequence>
<dbReference type="Pfam" id="PF06114">
    <property type="entry name" value="Peptidase_M78"/>
    <property type="match status" value="1"/>
</dbReference>
<organism evidence="2 3">
    <name type="scientific">Kribbella voronezhensis</name>
    <dbReference type="NCBI Taxonomy" id="2512212"/>
    <lineage>
        <taxon>Bacteria</taxon>
        <taxon>Bacillati</taxon>
        <taxon>Actinomycetota</taxon>
        <taxon>Actinomycetes</taxon>
        <taxon>Propionibacteriales</taxon>
        <taxon>Kribbellaceae</taxon>
        <taxon>Kribbella</taxon>
    </lineage>
</organism>
<dbReference type="AlphaFoldDB" id="A0A4R7T8U0"/>
<reference evidence="2 3" key="1">
    <citation type="submission" date="2019-03" db="EMBL/GenBank/DDBJ databases">
        <title>Genomic Encyclopedia of Type Strains, Phase III (KMG-III): the genomes of soil and plant-associated and newly described type strains.</title>
        <authorList>
            <person name="Whitman W."/>
        </authorList>
    </citation>
    <scope>NUCLEOTIDE SEQUENCE [LARGE SCALE GENOMIC DNA]</scope>
    <source>
        <strain evidence="2 3">VKM Ac-2575</strain>
    </source>
</reference>
<proteinExistence type="predicted"/>